<accession>A0A1H0DB80</accession>
<sequence length="65" mass="7181">MSLLPSVDPLLVVGLVFLPALARLAGLAIALRGTAPRERPAIIRALAEFFRLAPRRRGDHQARRR</sequence>
<organism evidence="1 2">
    <name type="scientific">Allokutzneria albata</name>
    <name type="common">Kibdelosporangium albatum</name>
    <dbReference type="NCBI Taxonomy" id="211114"/>
    <lineage>
        <taxon>Bacteria</taxon>
        <taxon>Bacillati</taxon>
        <taxon>Actinomycetota</taxon>
        <taxon>Actinomycetes</taxon>
        <taxon>Pseudonocardiales</taxon>
        <taxon>Pseudonocardiaceae</taxon>
        <taxon>Allokutzneria</taxon>
    </lineage>
</organism>
<dbReference type="RefSeq" id="WP_030428359.1">
    <property type="nucleotide sequence ID" value="NZ_JOEF01000004.1"/>
</dbReference>
<dbReference type="Proteomes" id="UP000183376">
    <property type="component" value="Chromosome I"/>
</dbReference>
<dbReference type="AlphaFoldDB" id="A0A1H0DB80"/>
<proteinExistence type="predicted"/>
<keyword evidence="2" id="KW-1185">Reference proteome</keyword>
<dbReference type="EMBL" id="LT629701">
    <property type="protein sequence ID" value="SDN67196.1"/>
    <property type="molecule type" value="Genomic_DNA"/>
</dbReference>
<evidence type="ECO:0000313" key="1">
    <source>
        <dbReference type="EMBL" id="SDN67196.1"/>
    </source>
</evidence>
<reference evidence="1 2" key="1">
    <citation type="submission" date="2016-10" db="EMBL/GenBank/DDBJ databases">
        <authorList>
            <person name="de Groot N.N."/>
        </authorList>
    </citation>
    <scope>NUCLEOTIDE SEQUENCE [LARGE SCALE GENOMIC DNA]</scope>
    <source>
        <strain evidence="1 2">DSM 44149</strain>
    </source>
</reference>
<name>A0A1H0DB80_ALLAB</name>
<evidence type="ECO:0000313" key="2">
    <source>
        <dbReference type="Proteomes" id="UP000183376"/>
    </source>
</evidence>
<protein>
    <submittedName>
        <fullName evidence="1">Uncharacterized protein</fullName>
    </submittedName>
</protein>
<gene>
    <name evidence="1" type="ORF">SAMN04489726_7689</name>
</gene>